<protein>
    <submittedName>
        <fullName evidence="2">Uncharacterized protein</fullName>
    </submittedName>
</protein>
<sequence>MTGEDDAFDECRPSSSQETISEKEKHEAVRLIKQHPLFPVLEILLTKCDRAIWNLTSDDGTADLEETGFGK</sequence>
<feature type="region of interest" description="Disordered" evidence="1">
    <location>
        <begin position="1"/>
        <end position="23"/>
    </location>
</feature>
<proteinExistence type="predicted"/>
<keyword evidence="3" id="KW-1185">Reference proteome</keyword>
<reference evidence="2 3" key="2">
    <citation type="journal article" date="2019" name="G3 (Bethesda)">
        <title>Hybrid Assembly of the Genome of the Entomopathogenic Nematode Steinernema carpocapsae Identifies the X-Chromosome.</title>
        <authorList>
            <person name="Serra L."/>
            <person name="Macchietto M."/>
            <person name="Macias-Munoz A."/>
            <person name="McGill C.J."/>
            <person name="Rodriguez I.M."/>
            <person name="Rodriguez B."/>
            <person name="Murad R."/>
            <person name="Mortazavi A."/>
        </authorList>
    </citation>
    <scope>NUCLEOTIDE SEQUENCE [LARGE SCALE GENOMIC DNA]</scope>
    <source>
        <strain evidence="2 3">ALL</strain>
    </source>
</reference>
<dbReference type="AlphaFoldDB" id="A0A4U8UTZ2"/>
<accession>A0A4U8UTZ2</accession>
<name>A0A4U8UTZ2_STECR</name>
<dbReference type="OrthoDB" id="10592370at2759"/>
<evidence type="ECO:0000256" key="1">
    <source>
        <dbReference type="SAM" id="MobiDB-lite"/>
    </source>
</evidence>
<reference evidence="2 3" key="1">
    <citation type="journal article" date="2015" name="Genome Biol.">
        <title>Comparative genomics of Steinernema reveals deeply conserved gene regulatory networks.</title>
        <authorList>
            <person name="Dillman A.R."/>
            <person name="Macchietto M."/>
            <person name="Porter C.F."/>
            <person name="Rogers A."/>
            <person name="Williams B."/>
            <person name="Antoshechkin I."/>
            <person name="Lee M.M."/>
            <person name="Goodwin Z."/>
            <person name="Lu X."/>
            <person name="Lewis E.E."/>
            <person name="Goodrich-Blair H."/>
            <person name="Stock S.P."/>
            <person name="Adams B.J."/>
            <person name="Sternberg P.W."/>
            <person name="Mortazavi A."/>
        </authorList>
    </citation>
    <scope>NUCLEOTIDE SEQUENCE [LARGE SCALE GENOMIC DNA]</scope>
    <source>
        <strain evidence="2 3">ALL</strain>
    </source>
</reference>
<evidence type="ECO:0000313" key="3">
    <source>
        <dbReference type="Proteomes" id="UP000298663"/>
    </source>
</evidence>
<evidence type="ECO:0000313" key="2">
    <source>
        <dbReference type="EMBL" id="TMS36776.1"/>
    </source>
</evidence>
<dbReference type="EMBL" id="AZBU02000001">
    <property type="protein sequence ID" value="TMS36776.1"/>
    <property type="molecule type" value="Genomic_DNA"/>
</dbReference>
<organism evidence="2 3">
    <name type="scientific">Steinernema carpocapsae</name>
    <name type="common">Entomopathogenic nematode</name>
    <dbReference type="NCBI Taxonomy" id="34508"/>
    <lineage>
        <taxon>Eukaryota</taxon>
        <taxon>Metazoa</taxon>
        <taxon>Ecdysozoa</taxon>
        <taxon>Nematoda</taxon>
        <taxon>Chromadorea</taxon>
        <taxon>Rhabditida</taxon>
        <taxon>Tylenchina</taxon>
        <taxon>Panagrolaimomorpha</taxon>
        <taxon>Strongyloidoidea</taxon>
        <taxon>Steinernematidae</taxon>
        <taxon>Steinernema</taxon>
    </lineage>
</organism>
<comment type="caution">
    <text evidence="2">The sequence shown here is derived from an EMBL/GenBank/DDBJ whole genome shotgun (WGS) entry which is preliminary data.</text>
</comment>
<dbReference type="Proteomes" id="UP000298663">
    <property type="component" value="Unassembled WGS sequence"/>
</dbReference>
<gene>
    <name evidence="2" type="ORF">L596_003861</name>
</gene>